<dbReference type="PANTHER" id="PTHR12001">
    <property type="entry name" value="GERANYLGERANYL PYROPHOSPHATE SYNTHASE"/>
    <property type="match status" value="1"/>
</dbReference>
<reference evidence="12 13" key="1">
    <citation type="submission" date="2014-06" db="EMBL/GenBank/DDBJ databases">
        <authorList>
            <consortium name="DOE Joint Genome Institute"/>
            <person name="Kuo A."/>
            <person name="Kohler A."/>
            <person name="Nagy L.G."/>
            <person name="Floudas D."/>
            <person name="Copeland A."/>
            <person name="Barry K.W."/>
            <person name="Cichocki N."/>
            <person name="Veneault-Fourrey C."/>
            <person name="LaButti K."/>
            <person name="Lindquist E.A."/>
            <person name="Lipzen A."/>
            <person name="Lundell T."/>
            <person name="Morin E."/>
            <person name="Murat C."/>
            <person name="Sun H."/>
            <person name="Tunlid A."/>
            <person name="Henrissat B."/>
            <person name="Grigoriev I.V."/>
            <person name="Hibbett D.S."/>
            <person name="Martin F."/>
            <person name="Nordberg H.P."/>
            <person name="Cantor M.N."/>
            <person name="Hua S.X."/>
        </authorList>
    </citation>
    <scope>NUCLEOTIDE SEQUENCE [LARGE SCALE GENOMIC DNA]</scope>
    <source>
        <strain evidence="12 13">ATCC 200175</strain>
    </source>
</reference>
<dbReference type="Proteomes" id="UP000053647">
    <property type="component" value="Unassembled WGS sequence"/>
</dbReference>
<keyword evidence="13" id="KW-1185">Reference proteome</keyword>
<sequence>MHHSHLDNLLTSLSTASSLWSAKQEAELLEPFSYIASCPGKEVRSQLILAFNHWLQVPAGQLEVITRVIGLLHNASLLVDDIEDDSELRRGKPVAHRIYGVPQTINTANYVYFLAYQEVSKIQPHIPSDGVHHWKPLSSLRLPQILSGKSAHITFNPFPLTCRLEELLALHRGQGREILWRDNLQCPTEEEYVDMVKDKTGGLLRLAVKLMVECATTNLDVNYIPLLDLIGIWFQIRDDYMNLQSNVYAEHKGFAEDLSEGKFSFPVVHGIREQPDNRQILSALQKRPKSPTLKHHTISYLRDSTRSFDYTLRVLRSLEGQARAEVARLGGNAMLEMIFDRLSVRDSLGQPEPSPAPEQV</sequence>
<comment type="similarity">
    <text evidence="2 11">Belongs to the FPP/GGPP synthase family.</text>
</comment>
<proteinExistence type="inferred from homology"/>
<accession>A0A0C9TJ52</accession>
<dbReference type="InterPro" id="IPR033749">
    <property type="entry name" value="Polyprenyl_synt_CS"/>
</dbReference>
<dbReference type="GO" id="GO:0008299">
    <property type="term" value="P:isoprenoid biosynthetic process"/>
    <property type="evidence" value="ECO:0007669"/>
    <property type="project" value="InterPro"/>
</dbReference>
<name>A0A0C9TJ52_PAXIN</name>
<organism evidence="12 13">
    <name type="scientific">Paxillus involutus ATCC 200175</name>
    <dbReference type="NCBI Taxonomy" id="664439"/>
    <lineage>
        <taxon>Eukaryota</taxon>
        <taxon>Fungi</taxon>
        <taxon>Dikarya</taxon>
        <taxon>Basidiomycota</taxon>
        <taxon>Agaricomycotina</taxon>
        <taxon>Agaricomycetes</taxon>
        <taxon>Agaricomycetidae</taxon>
        <taxon>Boletales</taxon>
        <taxon>Paxilineae</taxon>
        <taxon>Paxillaceae</taxon>
        <taxon>Paxillus</taxon>
    </lineage>
</organism>
<dbReference type="AlphaFoldDB" id="A0A0C9TJ52"/>
<evidence type="ECO:0000256" key="4">
    <source>
        <dbReference type="ARBA" id="ARBA00022842"/>
    </source>
</evidence>
<evidence type="ECO:0000256" key="1">
    <source>
        <dbReference type="ARBA" id="ARBA00001946"/>
    </source>
</evidence>
<evidence type="ECO:0000313" key="12">
    <source>
        <dbReference type="EMBL" id="KIJ07361.1"/>
    </source>
</evidence>
<evidence type="ECO:0000256" key="6">
    <source>
        <dbReference type="ARBA" id="ARBA00032380"/>
    </source>
</evidence>
<keyword evidence="11" id="KW-0808">Transferase</keyword>
<dbReference type="EMBL" id="KN819919">
    <property type="protein sequence ID" value="KIJ07361.1"/>
    <property type="molecule type" value="Genomic_DNA"/>
</dbReference>
<dbReference type="OrthoDB" id="6921389at2759"/>
<evidence type="ECO:0000256" key="2">
    <source>
        <dbReference type="ARBA" id="ARBA00006706"/>
    </source>
</evidence>
<dbReference type="PROSITE" id="PS00723">
    <property type="entry name" value="POLYPRENYL_SYNTHASE_1"/>
    <property type="match status" value="1"/>
</dbReference>
<protein>
    <recommendedName>
        <fullName evidence="9">(2E,6E)-farnesyl diphosphate synthase</fullName>
    </recommendedName>
    <alternativeName>
        <fullName evidence="8">Dimethylallyltranstransferase</fullName>
    </alternativeName>
    <alternativeName>
        <fullName evidence="7">Farnesyl diphosphate synthase</fullName>
    </alternativeName>
    <alternativeName>
        <fullName evidence="5">Farnesyltranstransferase</fullName>
    </alternativeName>
    <alternativeName>
        <fullName evidence="10">Geranylgeranyl diphosphate synthase</fullName>
    </alternativeName>
    <alternativeName>
        <fullName evidence="6">Geranyltranstransferase</fullName>
    </alternativeName>
</protein>
<dbReference type="GO" id="GO:0046872">
    <property type="term" value="F:metal ion binding"/>
    <property type="evidence" value="ECO:0007669"/>
    <property type="project" value="UniProtKB-KW"/>
</dbReference>
<dbReference type="InterPro" id="IPR000092">
    <property type="entry name" value="Polyprenyl_synt"/>
</dbReference>
<dbReference type="Gene3D" id="1.10.600.10">
    <property type="entry name" value="Farnesyl Diphosphate Synthase"/>
    <property type="match status" value="1"/>
</dbReference>
<evidence type="ECO:0000313" key="13">
    <source>
        <dbReference type="Proteomes" id="UP000053647"/>
    </source>
</evidence>
<dbReference type="SUPFAM" id="SSF48576">
    <property type="entry name" value="Terpenoid synthases"/>
    <property type="match status" value="1"/>
</dbReference>
<dbReference type="PROSITE" id="PS00444">
    <property type="entry name" value="POLYPRENYL_SYNTHASE_2"/>
    <property type="match status" value="1"/>
</dbReference>
<dbReference type="Pfam" id="PF00348">
    <property type="entry name" value="polyprenyl_synt"/>
    <property type="match status" value="1"/>
</dbReference>
<evidence type="ECO:0000256" key="8">
    <source>
        <dbReference type="ARBA" id="ARBA00032448"/>
    </source>
</evidence>
<keyword evidence="4" id="KW-0460">Magnesium</keyword>
<evidence type="ECO:0000256" key="3">
    <source>
        <dbReference type="ARBA" id="ARBA00022723"/>
    </source>
</evidence>
<evidence type="ECO:0000256" key="10">
    <source>
        <dbReference type="ARBA" id="ARBA00033096"/>
    </source>
</evidence>
<evidence type="ECO:0000256" key="11">
    <source>
        <dbReference type="RuleBase" id="RU004466"/>
    </source>
</evidence>
<keyword evidence="3" id="KW-0479">Metal-binding</keyword>
<gene>
    <name evidence="12" type="ORF">PAXINDRAFT_140045</name>
</gene>
<dbReference type="PANTHER" id="PTHR12001:SF44">
    <property type="entry name" value="GERANYLGERANYL PYROPHOSPHATE SYNTHASE"/>
    <property type="match status" value="1"/>
</dbReference>
<evidence type="ECO:0000256" key="7">
    <source>
        <dbReference type="ARBA" id="ARBA00032424"/>
    </source>
</evidence>
<dbReference type="InterPro" id="IPR008949">
    <property type="entry name" value="Isoprenoid_synthase_dom_sf"/>
</dbReference>
<reference evidence="13" key="2">
    <citation type="submission" date="2015-01" db="EMBL/GenBank/DDBJ databases">
        <title>Evolutionary Origins and Diversification of the Mycorrhizal Mutualists.</title>
        <authorList>
            <consortium name="DOE Joint Genome Institute"/>
            <consortium name="Mycorrhizal Genomics Consortium"/>
            <person name="Kohler A."/>
            <person name="Kuo A."/>
            <person name="Nagy L.G."/>
            <person name="Floudas D."/>
            <person name="Copeland A."/>
            <person name="Barry K.W."/>
            <person name="Cichocki N."/>
            <person name="Veneault-Fourrey C."/>
            <person name="LaButti K."/>
            <person name="Lindquist E.A."/>
            <person name="Lipzen A."/>
            <person name="Lundell T."/>
            <person name="Morin E."/>
            <person name="Murat C."/>
            <person name="Riley R."/>
            <person name="Ohm R."/>
            <person name="Sun H."/>
            <person name="Tunlid A."/>
            <person name="Henrissat B."/>
            <person name="Grigoriev I.V."/>
            <person name="Hibbett D.S."/>
            <person name="Martin F."/>
        </authorList>
    </citation>
    <scope>NUCLEOTIDE SEQUENCE [LARGE SCALE GENOMIC DNA]</scope>
    <source>
        <strain evidence="13">ATCC 200175</strain>
    </source>
</reference>
<dbReference type="HOGENOM" id="CLU_014015_6_0_1"/>
<comment type="cofactor">
    <cofactor evidence="1">
        <name>Mg(2+)</name>
        <dbReference type="ChEBI" id="CHEBI:18420"/>
    </cofactor>
</comment>
<dbReference type="GO" id="GO:0004659">
    <property type="term" value="F:prenyltransferase activity"/>
    <property type="evidence" value="ECO:0007669"/>
    <property type="project" value="InterPro"/>
</dbReference>
<dbReference type="CDD" id="cd00685">
    <property type="entry name" value="Trans_IPPS_HT"/>
    <property type="match status" value="1"/>
</dbReference>
<evidence type="ECO:0000256" key="5">
    <source>
        <dbReference type="ARBA" id="ARBA00032052"/>
    </source>
</evidence>
<evidence type="ECO:0000256" key="9">
    <source>
        <dbReference type="ARBA" id="ARBA00032873"/>
    </source>
</evidence>